<keyword evidence="2" id="KW-1185">Reference proteome</keyword>
<gene>
    <name evidence="1" type="ORF">PFICI_11634</name>
</gene>
<evidence type="ECO:0000313" key="2">
    <source>
        <dbReference type="Proteomes" id="UP000030651"/>
    </source>
</evidence>
<dbReference type="KEGG" id="pfy:PFICI_11634"/>
<dbReference type="EMBL" id="KI912117">
    <property type="protein sequence ID" value="ETS76247.1"/>
    <property type="molecule type" value="Genomic_DNA"/>
</dbReference>
<dbReference type="AlphaFoldDB" id="W3WSZ6"/>
<dbReference type="RefSeq" id="XP_007838406.1">
    <property type="nucleotide sequence ID" value="XM_007840215.1"/>
</dbReference>
<dbReference type="HOGENOM" id="CLU_1461817_0_0_1"/>
<evidence type="ECO:0000313" key="1">
    <source>
        <dbReference type="EMBL" id="ETS76247.1"/>
    </source>
</evidence>
<name>W3WSZ6_PESFW</name>
<dbReference type="GeneID" id="19276647"/>
<organism evidence="1 2">
    <name type="scientific">Pestalotiopsis fici (strain W106-1 / CGMCC3.15140)</name>
    <dbReference type="NCBI Taxonomy" id="1229662"/>
    <lineage>
        <taxon>Eukaryota</taxon>
        <taxon>Fungi</taxon>
        <taxon>Dikarya</taxon>
        <taxon>Ascomycota</taxon>
        <taxon>Pezizomycotina</taxon>
        <taxon>Sordariomycetes</taxon>
        <taxon>Xylariomycetidae</taxon>
        <taxon>Amphisphaeriales</taxon>
        <taxon>Sporocadaceae</taxon>
        <taxon>Pestalotiopsis</taxon>
    </lineage>
</organism>
<reference evidence="2" key="1">
    <citation type="journal article" date="2015" name="BMC Genomics">
        <title>Genomic and transcriptomic analysis of the endophytic fungus Pestalotiopsis fici reveals its lifestyle and high potential for synthesis of natural products.</title>
        <authorList>
            <person name="Wang X."/>
            <person name="Zhang X."/>
            <person name="Liu L."/>
            <person name="Xiang M."/>
            <person name="Wang W."/>
            <person name="Sun X."/>
            <person name="Che Y."/>
            <person name="Guo L."/>
            <person name="Liu G."/>
            <person name="Guo L."/>
            <person name="Wang C."/>
            <person name="Yin W.B."/>
            <person name="Stadler M."/>
            <person name="Zhang X."/>
            <person name="Liu X."/>
        </authorList>
    </citation>
    <scope>NUCLEOTIDE SEQUENCE [LARGE SCALE GENOMIC DNA]</scope>
    <source>
        <strain evidence="2">W106-1 / CGMCC3.15140</strain>
    </source>
</reference>
<sequence length="185" mass="21037">MSLGAGKDTLIKHDAQISQYDGPPEHRAGQSALVRARLDKILDSIIHDFVDAKGRWVPATYIDFHTADSQPDDRKISRAYILADRAWANAIDDWNKDLCIYLCRRRLFDASHPKTPWDPILEKEECNLGESHFPRAPQIIPLGQEIIDRLSKRIRLAQTGAKIRGNHGIHIFRAKRKDIPSSNKA</sequence>
<dbReference type="Proteomes" id="UP000030651">
    <property type="component" value="Unassembled WGS sequence"/>
</dbReference>
<dbReference type="OrthoDB" id="4784011at2759"/>
<dbReference type="InParanoid" id="W3WSZ6"/>
<proteinExistence type="predicted"/>
<protein>
    <submittedName>
        <fullName evidence="1">Uncharacterized protein</fullName>
    </submittedName>
</protein>
<accession>W3WSZ6</accession>